<dbReference type="Proteomes" id="UP001226762">
    <property type="component" value="Unassembled WGS sequence"/>
</dbReference>
<sequence>MQTKSGRPAFEHEVRVSWGDCDPAKIAYTARIPWWALDAINAWWEAHLGGDGWYQMELDRNVGTPFVHMSLDFRAPITPRHRLICKVGPTRLGNSSITFRVEGWQDGTQCFEGSFVCVFIVADAFRPQPAPPDIRAVVEAQIVEVPAE</sequence>
<evidence type="ECO:0000313" key="2">
    <source>
        <dbReference type="Proteomes" id="UP001226762"/>
    </source>
</evidence>
<gene>
    <name evidence="1" type="ORF">NO357_09330</name>
</gene>
<keyword evidence="2" id="KW-1185">Reference proteome</keyword>
<reference evidence="1" key="2">
    <citation type="submission" date="2023-02" db="EMBL/GenBank/DDBJ databases">
        <title>'Rhodoalgimonas zhirmunskyi' gen. nov., isolated from a red alga.</title>
        <authorList>
            <person name="Nedashkovskaya O.I."/>
            <person name="Otstavnykh N.Y."/>
            <person name="Bystritskaya E.P."/>
            <person name="Balabanova L.A."/>
            <person name="Isaeva M.P."/>
        </authorList>
    </citation>
    <scope>NUCLEOTIDE SEQUENCE</scope>
    <source>
        <strain evidence="1">KCTC 52189</strain>
    </source>
</reference>
<dbReference type="CDD" id="cd00586">
    <property type="entry name" value="4HBT"/>
    <property type="match status" value="1"/>
</dbReference>
<accession>A0AAE4B4D1</accession>
<reference evidence="1" key="1">
    <citation type="submission" date="2022-07" db="EMBL/GenBank/DDBJ databases">
        <authorList>
            <person name="Otstavnykh N."/>
            <person name="Isaeva M."/>
            <person name="Bystritskaya E."/>
        </authorList>
    </citation>
    <scope>NUCLEOTIDE SEQUENCE</scope>
    <source>
        <strain evidence="1">KCTC 52189</strain>
    </source>
</reference>
<comment type="caution">
    <text evidence="1">The sequence shown here is derived from an EMBL/GenBank/DDBJ whole genome shotgun (WGS) entry which is preliminary data.</text>
</comment>
<protein>
    <submittedName>
        <fullName evidence="1">Acyl-CoA thioesterase</fullName>
    </submittedName>
</protein>
<dbReference type="InterPro" id="IPR029069">
    <property type="entry name" value="HotDog_dom_sf"/>
</dbReference>
<dbReference type="AlphaFoldDB" id="A0AAE4B4D1"/>
<evidence type="ECO:0000313" key="1">
    <source>
        <dbReference type="EMBL" id="MDQ2090097.1"/>
    </source>
</evidence>
<dbReference type="RefSeq" id="WP_306735357.1">
    <property type="nucleotide sequence ID" value="NZ_JANHAX010000002.1"/>
</dbReference>
<dbReference type="SUPFAM" id="SSF54637">
    <property type="entry name" value="Thioesterase/thiol ester dehydrase-isomerase"/>
    <property type="match status" value="1"/>
</dbReference>
<proteinExistence type="predicted"/>
<dbReference type="Gene3D" id="3.10.129.10">
    <property type="entry name" value="Hotdog Thioesterase"/>
    <property type="match status" value="1"/>
</dbReference>
<dbReference type="Pfam" id="PF13279">
    <property type="entry name" value="4HBT_2"/>
    <property type="match status" value="1"/>
</dbReference>
<dbReference type="EMBL" id="JANHAX010000002">
    <property type="protein sequence ID" value="MDQ2090097.1"/>
    <property type="molecule type" value="Genomic_DNA"/>
</dbReference>
<name>A0AAE4B4D1_9RHOB</name>
<organism evidence="1 2">
    <name type="scientific">Marimonas arenosa</name>
    <dbReference type="NCBI Taxonomy" id="1795305"/>
    <lineage>
        <taxon>Bacteria</taxon>
        <taxon>Pseudomonadati</taxon>
        <taxon>Pseudomonadota</taxon>
        <taxon>Alphaproteobacteria</taxon>
        <taxon>Rhodobacterales</taxon>
        <taxon>Paracoccaceae</taxon>
        <taxon>Marimonas</taxon>
    </lineage>
</organism>